<dbReference type="Proteomes" id="UP001206925">
    <property type="component" value="Unassembled WGS sequence"/>
</dbReference>
<gene>
    <name evidence="2" type="ORF">M8C21_017967</name>
</gene>
<evidence type="ECO:0000313" key="3">
    <source>
        <dbReference type="Proteomes" id="UP001206925"/>
    </source>
</evidence>
<feature type="non-terminal residue" evidence="2">
    <location>
        <position position="202"/>
    </location>
</feature>
<feature type="region of interest" description="Disordered" evidence="1">
    <location>
        <begin position="1"/>
        <end position="38"/>
    </location>
</feature>
<accession>A0AAD5DAE9</accession>
<evidence type="ECO:0000256" key="1">
    <source>
        <dbReference type="SAM" id="MobiDB-lite"/>
    </source>
</evidence>
<evidence type="ECO:0000313" key="2">
    <source>
        <dbReference type="EMBL" id="KAI7754505.1"/>
    </source>
</evidence>
<sequence length="202" mass="22697">GHVYRSQYNKLLQIPKPSTNPPEERETGELERERQYEREERWTEMRMLAMASGRPGLFQQRGEKKEAKVTRRWSRVPTGISVTATTGDSSIYFQALIVVAANTKSLNFGRSPPPPPPLATLPLPIRLGLEKLMLVLVCGVPGQYKSNMVNEDVYGSDHKRNNHKRKEIVFNGVSCSKVGNVSKSSPQTTWSLKMNKGNTADN</sequence>
<name>A0AAD5DAE9_AMBAR</name>
<feature type="compositionally biased region" description="Polar residues" evidence="1">
    <location>
        <begin position="1"/>
        <end position="10"/>
    </location>
</feature>
<reference evidence="2" key="1">
    <citation type="submission" date="2022-06" db="EMBL/GenBank/DDBJ databases">
        <title>Uncovering the hologenomic basis of an extraordinary plant invasion.</title>
        <authorList>
            <person name="Bieker V.C."/>
            <person name="Martin M.D."/>
            <person name="Gilbert T."/>
            <person name="Hodgins K."/>
            <person name="Battlay P."/>
            <person name="Petersen B."/>
            <person name="Wilson J."/>
        </authorList>
    </citation>
    <scope>NUCLEOTIDE SEQUENCE</scope>
    <source>
        <strain evidence="2">AA19_3_7</strain>
        <tissue evidence="2">Leaf</tissue>
    </source>
</reference>
<feature type="compositionally biased region" description="Basic and acidic residues" evidence="1">
    <location>
        <begin position="22"/>
        <end position="38"/>
    </location>
</feature>
<dbReference type="EMBL" id="JAMZMK010003114">
    <property type="protein sequence ID" value="KAI7754505.1"/>
    <property type="molecule type" value="Genomic_DNA"/>
</dbReference>
<protein>
    <submittedName>
        <fullName evidence="2">Uncharacterized protein</fullName>
    </submittedName>
</protein>
<organism evidence="2 3">
    <name type="scientific">Ambrosia artemisiifolia</name>
    <name type="common">Common ragweed</name>
    <dbReference type="NCBI Taxonomy" id="4212"/>
    <lineage>
        <taxon>Eukaryota</taxon>
        <taxon>Viridiplantae</taxon>
        <taxon>Streptophyta</taxon>
        <taxon>Embryophyta</taxon>
        <taxon>Tracheophyta</taxon>
        <taxon>Spermatophyta</taxon>
        <taxon>Magnoliopsida</taxon>
        <taxon>eudicotyledons</taxon>
        <taxon>Gunneridae</taxon>
        <taxon>Pentapetalae</taxon>
        <taxon>asterids</taxon>
        <taxon>campanulids</taxon>
        <taxon>Asterales</taxon>
        <taxon>Asteraceae</taxon>
        <taxon>Asteroideae</taxon>
        <taxon>Heliantheae alliance</taxon>
        <taxon>Heliantheae</taxon>
        <taxon>Ambrosia</taxon>
    </lineage>
</organism>
<dbReference type="AlphaFoldDB" id="A0AAD5DAE9"/>
<proteinExistence type="predicted"/>
<keyword evidence="3" id="KW-1185">Reference proteome</keyword>
<comment type="caution">
    <text evidence="2">The sequence shown here is derived from an EMBL/GenBank/DDBJ whole genome shotgun (WGS) entry which is preliminary data.</text>
</comment>